<dbReference type="EMBL" id="AZFK01000018">
    <property type="protein sequence ID" value="KRL91713.1"/>
    <property type="molecule type" value="Genomic_DNA"/>
</dbReference>
<dbReference type="GO" id="GO:0005737">
    <property type="term" value="C:cytoplasm"/>
    <property type="evidence" value="ECO:0007669"/>
    <property type="project" value="TreeGrafter"/>
</dbReference>
<dbReference type="InterPro" id="IPR037068">
    <property type="entry name" value="DNA_primase_core_N_sf"/>
</dbReference>
<dbReference type="PATRIC" id="fig|1423760.3.peg.1201"/>
<evidence type="ECO:0000313" key="2">
    <source>
        <dbReference type="Proteomes" id="UP000050816"/>
    </source>
</evidence>
<dbReference type="RefSeq" id="WP_056954167.1">
    <property type="nucleotide sequence ID" value="NZ_AZFK01000018.1"/>
</dbReference>
<evidence type="ECO:0000313" key="1">
    <source>
        <dbReference type="EMBL" id="KRL91713.1"/>
    </source>
</evidence>
<dbReference type="Gene3D" id="3.40.1360.10">
    <property type="match status" value="1"/>
</dbReference>
<dbReference type="InterPro" id="IPR050219">
    <property type="entry name" value="DnaG_primase"/>
</dbReference>
<comment type="caution">
    <text evidence="1">The sequence shown here is derived from an EMBL/GenBank/DDBJ whole genome shotgun (WGS) entry which is preliminary data.</text>
</comment>
<dbReference type="Proteomes" id="UP000050816">
    <property type="component" value="Unassembled WGS sequence"/>
</dbReference>
<proteinExistence type="predicted"/>
<protein>
    <recommendedName>
        <fullName evidence="3">DNA primase</fullName>
    </recommendedName>
</protein>
<sequence>MRAKELKEYILEDEQRLYKILEDVGFHDIKRLNGELRCALPNGENATAVMVKLNESLYTSLFEMGYNGDLYGALALVMEKDFRSVINYIHALLGLSTKDSGGYEDPLRQLKVFASADPFKDEATENKLYDISILNQFVDGLHHTVLEQGITPDVAKKYRLMYDPYRDRVIFPHFDWYERDKVVGIKGRTTQSKEEMELLGTPKYWNYITGYHKTLNLYGYNVVADNLHKSKMLILFEGEKSVLKQATYNFGQGYAVALGGHTISEHQIDFILRETPQDCEIVLAFDKDVMVKEEEGLAFIRNQAERFKPFREASYIFDRYDMLGEKDAPIDKGYELWNYLLKWRMKD</sequence>
<reference evidence="1 2" key="1">
    <citation type="journal article" date="2015" name="Genome Announc.">
        <title>Expanding the biotechnology potential of lactobacilli through comparative genomics of 213 strains and associated genera.</title>
        <authorList>
            <person name="Sun Z."/>
            <person name="Harris H.M."/>
            <person name="McCann A."/>
            <person name="Guo C."/>
            <person name="Argimon S."/>
            <person name="Zhang W."/>
            <person name="Yang X."/>
            <person name="Jeffery I.B."/>
            <person name="Cooney J.C."/>
            <person name="Kagawa T.F."/>
            <person name="Liu W."/>
            <person name="Song Y."/>
            <person name="Salvetti E."/>
            <person name="Wrobel A."/>
            <person name="Rasinkangas P."/>
            <person name="Parkhill J."/>
            <person name="Rea M.C."/>
            <person name="O'Sullivan O."/>
            <person name="Ritari J."/>
            <person name="Douillard F.P."/>
            <person name="Paul Ross R."/>
            <person name="Yang R."/>
            <person name="Briner A.E."/>
            <person name="Felis G.E."/>
            <person name="de Vos W.M."/>
            <person name="Barrangou R."/>
            <person name="Klaenhammer T.R."/>
            <person name="Caufield P.W."/>
            <person name="Cui Y."/>
            <person name="Zhang H."/>
            <person name="O'Toole P.W."/>
        </authorList>
    </citation>
    <scope>NUCLEOTIDE SEQUENCE [LARGE SCALE GENOMIC DNA]</scope>
    <source>
        <strain evidence="1 2">DSM 15946</strain>
    </source>
</reference>
<evidence type="ECO:0008006" key="3">
    <source>
        <dbReference type="Google" id="ProtNLM"/>
    </source>
</evidence>
<dbReference type="PANTHER" id="PTHR30313">
    <property type="entry name" value="DNA PRIMASE"/>
    <property type="match status" value="1"/>
</dbReference>
<gene>
    <name evidence="1" type="ORF">FC43_GL001136</name>
</gene>
<accession>A0A0R1UE64</accession>
<name>A0A0R1UE64_9LACO</name>
<dbReference type="AlphaFoldDB" id="A0A0R1UE64"/>
<dbReference type="PANTHER" id="PTHR30313:SF2">
    <property type="entry name" value="DNA PRIMASE"/>
    <property type="match status" value="1"/>
</dbReference>
<dbReference type="GO" id="GO:0006269">
    <property type="term" value="P:DNA replication, synthesis of primer"/>
    <property type="evidence" value="ECO:0007669"/>
    <property type="project" value="TreeGrafter"/>
</dbReference>
<organism evidence="1 2">
    <name type="scientific">Limosilactobacillus ingluviei DSM 15946</name>
    <dbReference type="NCBI Taxonomy" id="1423760"/>
    <lineage>
        <taxon>Bacteria</taxon>
        <taxon>Bacillati</taxon>
        <taxon>Bacillota</taxon>
        <taxon>Bacilli</taxon>
        <taxon>Lactobacillales</taxon>
        <taxon>Lactobacillaceae</taxon>
        <taxon>Limosilactobacillus</taxon>
    </lineage>
</organism>
<dbReference type="Gene3D" id="3.90.980.10">
    <property type="entry name" value="DNA primase, catalytic core, N-terminal domain"/>
    <property type="match status" value="1"/>
</dbReference>
<dbReference type="SUPFAM" id="SSF56731">
    <property type="entry name" value="DNA primase core"/>
    <property type="match status" value="1"/>
</dbReference>